<feature type="compositionally biased region" description="Low complexity" evidence="1">
    <location>
        <begin position="210"/>
        <end position="225"/>
    </location>
</feature>
<reference evidence="3" key="1">
    <citation type="submission" date="2025-08" db="UniProtKB">
        <authorList>
            <consortium name="RefSeq"/>
        </authorList>
    </citation>
    <scope>IDENTIFICATION</scope>
    <source>
        <tissue evidence="3">Kidney</tissue>
    </source>
</reference>
<evidence type="ECO:0000313" key="3">
    <source>
        <dbReference type="RefSeq" id="XP_012877914.1"/>
    </source>
</evidence>
<evidence type="ECO:0000256" key="1">
    <source>
        <dbReference type="SAM" id="MobiDB-lite"/>
    </source>
</evidence>
<feature type="compositionally biased region" description="Pro residues" evidence="1">
    <location>
        <begin position="278"/>
        <end position="297"/>
    </location>
</feature>
<accession>A0A1S3FPF9</accession>
<protein>
    <submittedName>
        <fullName evidence="3">WAS/WASL-interacting protein family member 3</fullName>
    </submittedName>
</protein>
<dbReference type="Proteomes" id="UP000081671">
    <property type="component" value="Unplaced"/>
</dbReference>
<evidence type="ECO:0000313" key="2">
    <source>
        <dbReference type="Proteomes" id="UP000081671"/>
    </source>
</evidence>
<keyword evidence="2" id="KW-1185">Reference proteome</keyword>
<dbReference type="InParanoid" id="A0A1S3FPF9"/>
<feature type="region of interest" description="Disordered" evidence="1">
    <location>
        <begin position="1"/>
        <end position="42"/>
    </location>
</feature>
<dbReference type="GeneID" id="105990135"/>
<gene>
    <name evidence="3" type="primary">LOC105990135</name>
</gene>
<name>A0A1S3FPF9_DIPOR</name>
<organism evidence="2 3">
    <name type="scientific">Dipodomys ordii</name>
    <name type="common">Ord's kangaroo rat</name>
    <dbReference type="NCBI Taxonomy" id="10020"/>
    <lineage>
        <taxon>Eukaryota</taxon>
        <taxon>Metazoa</taxon>
        <taxon>Chordata</taxon>
        <taxon>Craniata</taxon>
        <taxon>Vertebrata</taxon>
        <taxon>Euteleostomi</taxon>
        <taxon>Mammalia</taxon>
        <taxon>Eutheria</taxon>
        <taxon>Euarchontoglires</taxon>
        <taxon>Glires</taxon>
        <taxon>Rodentia</taxon>
        <taxon>Castorimorpha</taxon>
        <taxon>Heteromyidae</taxon>
        <taxon>Dipodomyinae</taxon>
        <taxon>Dipodomys</taxon>
    </lineage>
</organism>
<dbReference type="RefSeq" id="XP_012877914.1">
    <property type="nucleotide sequence ID" value="XM_013022460.1"/>
</dbReference>
<sequence length="318" mass="33193">MAQLSVVDGFWRSSRRDQKKSPASAPPKRGCQSGGGGGGVRLRCWRVDSKPAGLGPLRSRPAWGLGAAGSVYTCHEGGEGVGGGRRRKPVQSPKLLHSSREAAGRWRRQARASPRRQDRDGLQLPRSEPGRASPDRAMRFQAPPAASPRPPRNRAEPEARRPAEPARSRMPGSAAGRCLRPGRGAGWWAGPGPRTLSPRAAGGAERPRLPGSSGAAAMGMAQGPGEELAPRGRTGYSDVELARAEGRLSPALSAQQRHGRPPGVSALPRDPHPTTLRPLPPPPPPPPPPRRPPPTPHTLPSCSGGTAAADTSLPGAGG</sequence>
<proteinExistence type="predicted"/>
<dbReference type="KEGG" id="dord:105990135"/>
<feature type="compositionally biased region" description="Basic residues" evidence="1">
    <location>
        <begin position="105"/>
        <end position="114"/>
    </location>
</feature>
<dbReference type="OrthoDB" id="9838490at2759"/>
<dbReference type="AlphaFoldDB" id="A0A1S3FPF9"/>
<feature type="compositionally biased region" description="Basic and acidic residues" evidence="1">
    <location>
        <begin position="153"/>
        <end position="167"/>
    </location>
</feature>
<feature type="region of interest" description="Disordered" evidence="1">
    <location>
        <begin position="70"/>
        <end position="318"/>
    </location>
</feature>